<dbReference type="RefSeq" id="WP_095415274.1">
    <property type="nucleotide sequence ID" value="NZ_CP018477.1"/>
</dbReference>
<feature type="active site" description="Nucleophile" evidence="5">
    <location>
        <position position="267"/>
    </location>
</feature>
<evidence type="ECO:0000256" key="6">
    <source>
        <dbReference type="SAM" id="MobiDB-lite"/>
    </source>
</evidence>
<dbReference type="Proteomes" id="UP000215086">
    <property type="component" value="Chromosome"/>
</dbReference>
<reference evidence="8 9" key="1">
    <citation type="journal article" name="Front. Microbiol.">
        <title>Sugar Metabolism of the First Thermophilic Planctomycete Thermogutta terrifontis: Comparative Genomic and Transcriptomic Approaches.</title>
        <authorList>
            <person name="Elcheninov A.G."/>
            <person name="Menzel P."/>
            <person name="Gudbergsdottir S.R."/>
            <person name="Slesarev A.I."/>
            <person name="Kadnikov V.V."/>
            <person name="Krogh A."/>
            <person name="Bonch-Osmolovskaya E.A."/>
            <person name="Peng X."/>
            <person name="Kublanov I.V."/>
        </authorList>
    </citation>
    <scope>NUCLEOTIDE SEQUENCE [LARGE SCALE GENOMIC DNA]</scope>
    <source>
        <strain evidence="8 9">R1</strain>
    </source>
</reference>
<evidence type="ECO:0000313" key="9">
    <source>
        <dbReference type="Proteomes" id="UP000215086"/>
    </source>
</evidence>
<dbReference type="Pfam" id="PF01189">
    <property type="entry name" value="Methyltr_RsmB-F"/>
    <property type="match status" value="1"/>
</dbReference>
<dbReference type="InterPro" id="IPR001678">
    <property type="entry name" value="MeTrfase_RsmB-F_NOP2_dom"/>
</dbReference>
<dbReference type="PRINTS" id="PR02008">
    <property type="entry name" value="RCMTFAMILY"/>
</dbReference>
<feature type="region of interest" description="Disordered" evidence="6">
    <location>
        <begin position="1"/>
        <end position="23"/>
    </location>
</feature>
<dbReference type="Gene3D" id="3.40.50.150">
    <property type="entry name" value="Vaccinia Virus protein VP39"/>
    <property type="match status" value="1"/>
</dbReference>
<dbReference type="KEGG" id="ttf:THTE_2521"/>
<evidence type="ECO:0000256" key="5">
    <source>
        <dbReference type="PROSITE-ProRule" id="PRU01023"/>
    </source>
</evidence>
<keyword evidence="3 5" id="KW-0949">S-adenosyl-L-methionine</keyword>
<evidence type="ECO:0000256" key="1">
    <source>
        <dbReference type="ARBA" id="ARBA00022603"/>
    </source>
</evidence>
<evidence type="ECO:0000259" key="7">
    <source>
        <dbReference type="PROSITE" id="PS51686"/>
    </source>
</evidence>
<sequence>MHGHTGEGKPLQERSPETSPCPDDLELAIRHLPPEFIARLRRIVPGAWLEDCLMSFLASKCVGFRVNTLKSDQPTLERELAEMAVSFEKGEWLPEAYLAPPSMRDVLSHSPAFTEGRLYIQDLSSMLAVHVLDPQPGEEILDLAAAPGGKTCFVAARMQNRGRIAAVEVIRERMYRLMANLRTAGAQIVDVYLTDGRTVGNKTPNRFDRVLLDAPCSSEARIHLTEPDSYARWSLRKIAECSRKQRGLLVSAVKAAKPGGLIVYCTCSFAPEENEAVVDYALKEFGGEVEVIPVSIPISNWMPGLMEWEGQKFHPDVTKSVRILPTSEMRGFFLCCLIKRRESTVVRNRPSASRSGKGRHQRHAKKVGWDDIEEGS</sequence>
<evidence type="ECO:0000256" key="4">
    <source>
        <dbReference type="ARBA" id="ARBA00022884"/>
    </source>
</evidence>
<feature type="binding site" evidence="5">
    <location>
        <position position="213"/>
    </location>
    <ligand>
        <name>S-adenosyl-L-methionine</name>
        <dbReference type="ChEBI" id="CHEBI:59789"/>
    </ligand>
</feature>
<evidence type="ECO:0000313" key="8">
    <source>
        <dbReference type="EMBL" id="ASV75123.1"/>
    </source>
</evidence>
<dbReference type="SUPFAM" id="SSF53335">
    <property type="entry name" value="S-adenosyl-L-methionine-dependent methyltransferases"/>
    <property type="match status" value="1"/>
</dbReference>
<dbReference type="GO" id="GO:0001510">
    <property type="term" value="P:RNA methylation"/>
    <property type="evidence" value="ECO:0007669"/>
    <property type="project" value="InterPro"/>
</dbReference>
<proteinExistence type="inferred from homology"/>
<dbReference type="InterPro" id="IPR023267">
    <property type="entry name" value="RCMT"/>
</dbReference>
<organism evidence="8 9">
    <name type="scientific">Thermogutta terrifontis</name>
    <dbReference type="NCBI Taxonomy" id="1331910"/>
    <lineage>
        <taxon>Bacteria</taxon>
        <taxon>Pseudomonadati</taxon>
        <taxon>Planctomycetota</taxon>
        <taxon>Planctomycetia</taxon>
        <taxon>Pirellulales</taxon>
        <taxon>Thermoguttaceae</taxon>
        <taxon>Thermogutta</taxon>
    </lineage>
</organism>
<dbReference type="InterPro" id="IPR029063">
    <property type="entry name" value="SAM-dependent_MTases_sf"/>
</dbReference>
<feature type="region of interest" description="Disordered" evidence="6">
    <location>
        <begin position="347"/>
        <end position="376"/>
    </location>
</feature>
<dbReference type="GO" id="GO:0008173">
    <property type="term" value="F:RNA methyltransferase activity"/>
    <property type="evidence" value="ECO:0007669"/>
    <property type="project" value="InterPro"/>
</dbReference>
<gene>
    <name evidence="8" type="ORF">THTE_2521</name>
</gene>
<dbReference type="NCBIfam" id="TIGR00446">
    <property type="entry name" value="nop2p"/>
    <property type="match status" value="1"/>
</dbReference>
<keyword evidence="4 5" id="KW-0694">RNA-binding</keyword>
<keyword evidence="2 5" id="KW-0808">Transferase</keyword>
<dbReference type="CDD" id="cd02440">
    <property type="entry name" value="AdoMet_MTases"/>
    <property type="match status" value="1"/>
</dbReference>
<name>A0A286RGP5_9BACT</name>
<feature type="binding site" evidence="5">
    <location>
        <begin position="144"/>
        <end position="150"/>
    </location>
    <ligand>
        <name>S-adenosyl-L-methionine</name>
        <dbReference type="ChEBI" id="CHEBI:59789"/>
    </ligand>
</feature>
<keyword evidence="9" id="KW-1185">Reference proteome</keyword>
<feature type="binding site" evidence="5">
    <location>
        <position position="195"/>
    </location>
    <ligand>
        <name>S-adenosyl-L-methionine</name>
        <dbReference type="ChEBI" id="CHEBI:59789"/>
    </ligand>
</feature>
<dbReference type="InterPro" id="IPR011023">
    <property type="entry name" value="Nop2p"/>
</dbReference>
<dbReference type="Gene3D" id="3.30.70.1170">
    <property type="entry name" value="Sun protein, domain 3"/>
    <property type="match status" value="1"/>
</dbReference>
<dbReference type="PANTHER" id="PTHR22807:SF61">
    <property type="entry name" value="NOL1_NOP2_SUN FAMILY PROTEIN _ ANTITERMINATION NUSB DOMAIN-CONTAINING PROTEIN"/>
    <property type="match status" value="1"/>
</dbReference>
<feature type="compositionally biased region" description="Basic residues" evidence="6">
    <location>
        <begin position="356"/>
        <end position="366"/>
    </location>
</feature>
<dbReference type="EMBL" id="CP018477">
    <property type="protein sequence ID" value="ASV75123.1"/>
    <property type="molecule type" value="Genomic_DNA"/>
</dbReference>
<feature type="binding site" evidence="5">
    <location>
        <position position="168"/>
    </location>
    <ligand>
        <name>S-adenosyl-L-methionine</name>
        <dbReference type="ChEBI" id="CHEBI:59789"/>
    </ligand>
</feature>
<dbReference type="GO" id="GO:0008757">
    <property type="term" value="F:S-adenosylmethionine-dependent methyltransferase activity"/>
    <property type="evidence" value="ECO:0007669"/>
    <property type="project" value="InterPro"/>
</dbReference>
<protein>
    <submittedName>
        <fullName evidence="8">NOL1/NOP2/sun family protein</fullName>
    </submittedName>
</protein>
<evidence type="ECO:0000256" key="3">
    <source>
        <dbReference type="ARBA" id="ARBA00022691"/>
    </source>
</evidence>
<dbReference type="AlphaFoldDB" id="A0A286RGP5"/>
<dbReference type="PANTHER" id="PTHR22807">
    <property type="entry name" value="NOP2 YEAST -RELATED NOL1/NOP2/FMU SUN DOMAIN-CONTAINING"/>
    <property type="match status" value="1"/>
</dbReference>
<feature type="domain" description="SAM-dependent MTase RsmB/NOP-type" evidence="7">
    <location>
        <begin position="52"/>
        <end position="340"/>
    </location>
</feature>
<dbReference type="OrthoDB" id="9810297at2"/>
<evidence type="ECO:0000256" key="2">
    <source>
        <dbReference type="ARBA" id="ARBA00022679"/>
    </source>
</evidence>
<accession>A0A286RGP5</accession>
<feature type="compositionally biased region" description="Basic and acidic residues" evidence="6">
    <location>
        <begin position="1"/>
        <end position="16"/>
    </location>
</feature>
<comment type="similarity">
    <text evidence="5">Belongs to the class I-like SAM-binding methyltransferase superfamily. RsmB/NOP family.</text>
</comment>
<keyword evidence="1 5" id="KW-0489">Methyltransferase</keyword>
<dbReference type="GO" id="GO:0003723">
    <property type="term" value="F:RNA binding"/>
    <property type="evidence" value="ECO:0007669"/>
    <property type="project" value="UniProtKB-UniRule"/>
</dbReference>
<dbReference type="InterPro" id="IPR049560">
    <property type="entry name" value="MeTrfase_RsmB-F_NOP2_cat"/>
</dbReference>
<dbReference type="PROSITE" id="PS51686">
    <property type="entry name" value="SAM_MT_RSMB_NOP"/>
    <property type="match status" value="1"/>
</dbReference>
<dbReference type="GO" id="GO:0006396">
    <property type="term" value="P:RNA processing"/>
    <property type="evidence" value="ECO:0007669"/>
    <property type="project" value="InterPro"/>
</dbReference>